<dbReference type="InterPro" id="IPR017974">
    <property type="entry name" value="Claudin_CS"/>
</dbReference>
<feature type="transmembrane region" description="Helical" evidence="9">
    <location>
        <begin position="86"/>
        <end position="109"/>
    </location>
</feature>
<feature type="transmembrane region" description="Helical" evidence="9">
    <location>
        <begin position="52"/>
        <end position="74"/>
    </location>
</feature>
<evidence type="ECO:0000256" key="4">
    <source>
        <dbReference type="ARBA" id="ARBA00022427"/>
    </source>
</evidence>
<sequence length="152" mass="16267">MRVGVGDCDCVCLFFFVFFVTGWVLGCSLSWISLGPPILLGANFLPATLPAGGWSLCLLVLGVRGRVLWCVLAHSQWLVARAWPPGLCLASAWGVVCPGVLGLWVHGWICSGVDGCRRGLWARCCGSLGLLHCRCWVAPLGLSTALLWGGLR</sequence>
<dbReference type="PROSITE" id="PS51257">
    <property type="entry name" value="PROKAR_LIPOPROTEIN"/>
    <property type="match status" value="1"/>
</dbReference>
<keyword evidence="7 9" id="KW-1133">Transmembrane helix</keyword>
<name>A0ABV0Y022_9TELE</name>
<evidence type="ECO:0000256" key="3">
    <source>
        <dbReference type="ARBA" id="ARBA00008295"/>
    </source>
</evidence>
<reference evidence="10 11" key="1">
    <citation type="submission" date="2021-06" db="EMBL/GenBank/DDBJ databases">
        <authorList>
            <person name="Palmer J.M."/>
        </authorList>
    </citation>
    <scope>NUCLEOTIDE SEQUENCE [LARGE SCALE GENOMIC DNA]</scope>
    <source>
        <strain evidence="10 11">AS_MEX2019</strain>
        <tissue evidence="10">Muscle</tissue>
    </source>
</reference>
<keyword evidence="4" id="KW-0796">Tight junction</keyword>
<keyword evidence="6" id="KW-0965">Cell junction</keyword>
<evidence type="ECO:0000256" key="9">
    <source>
        <dbReference type="SAM" id="Phobius"/>
    </source>
</evidence>
<keyword evidence="5 9" id="KW-0812">Transmembrane</keyword>
<dbReference type="PROSITE" id="PS01346">
    <property type="entry name" value="CLAUDIN"/>
    <property type="match status" value="1"/>
</dbReference>
<gene>
    <name evidence="10" type="ORF">AMECASPLE_008664</name>
</gene>
<evidence type="ECO:0000256" key="5">
    <source>
        <dbReference type="ARBA" id="ARBA00022692"/>
    </source>
</evidence>
<evidence type="ECO:0000256" key="1">
    <source>
        <dbReference type="ARBA" id="ARBA00004141"/>
    </source>
</evidence>
<proteinExistence type="inferred from homology"/>
<keyword evidence="8 9" id="KW-0472">Membrane</keyword>
<evidence type="ECO:0000256" key="8">
    <source>
        <dbReference type="ARBA" id="ARBA00023136"/>
    </source>
</evidence>
<comment type="caution">
    <text evidence="10">The sequence shown here is derived from an EMBL/GenBank/DDBJ whole genome shotgun (WGS) entry which is preliminary data.</text>
</comment>
<keyword evidence="11" id="KW-1185">Reference proteome</keyword>
<comment type="similarity">
    <text evidence="3">Belongs to the claudin family.</text>
</comment>
<evidence type="ECO:0000256" key="7">
    <source>
        <dbReference type="ARBA" id="ARBA00022989"/>
    </source>
</evidence>
<dbReference type="Proteomes" id="UP001469553">
    <property type="component" value="Unassembled WGS sequence"/>
</dbReference>
<organism evidence="10 11">
    <name type="scientific">Ameca splendens</name>
    <dbReference type="NCBI Taxonomy" id="208324"/>
    <lineage>
        <taxon>Eukaryota</taxon>
        <taxon>Metazoa</taxon>
        <taxon>Chordata</taxon>
        <taxon>Craniata</taxon>
        <taxon>Vertebrata</taxon>
        <taxon>Euteleostomi</taxon>
        <taxon>Actinopterygii</taxon>
        <taxon>Neopterygii</taxon>
        <taxon>Teleostei</taxon>
        <taxon>Neoteleostei</taxon>
        <taxon>Acanthomorphata</taxon>
        <taxon>Ovalentaria</taxon>
        <taxon>Atherinomorphae</taxon>
        <taxon>Cyprinodontiformes</taxon>
        <taxon>Goodeidae</taxon>
        <taxon>Ameca</taxon>
    </lineage>
</organism>
<evidence type="ECO:0000313" key="10">
    <source>
        <dbReference type="EMBL" id="MEQ2287061.1"/>
    </source>
</evidence>
<evidence type="ECO:0000313" key="11">
    <source>
        <dbReference type="Proteomes" id="UP001469553"/>
    </source>
</evidence>
<protein>
    <submittedName>
        <fullName evidence="10">Uncharacterized protein</fullName>
    </submittedName>
</protein>
<feature type="transmembrane region" description="Helical" evidence="9">
    <location>
        <begin position="12"/>
        <end position="32"/>
    </location>
</feature>
<evidence type="ECO:0000256" key="6">
    <source>
        <dbReference type="ARBA" id="ARBA00022949"/>
    </source>
</evidence>
<dbReference type="EMBL" id="JAHRIP010019277">
    <property type="protein sequence ID" value="MEQ2287061.1"/>
    <property type="molecule type" value="Genomic_DNA"/>
</dbReference>
<accession>A0ABV0Y022</accession>
<comment type="subcellular location">
    <subcellularLocation>
        <location evidence="2">Cell junction</location>
        <location evidence="2">Tight junction</location>
    </subcellularLocation>
    <subcellularLocation>
        <location evidence="1">Membrane</location>
        <topology evidence="1">Multi-pass membrane protein</topology>
    </subcellularLocation>
</comment>
<evidence type="ECO:0000256" key="2">
    <source>
        <dbReference type="ARBA" id="ARBA00004435"/>
    </source>
</evidence>